<dbReference type="PANTHER" id="PTHR43280">
    <property type="entry name" value="ARAC-FAMILY TRANSCRIPTIONAL REGULATOR"/>
    <property type="match status" value="1"/>
</dbReference>
<dbReference type="Proteomes" id="UP000252249">
    <property type="component" value="Unassembled WGS sequence"/>
</dbReference>
<evidence type="ECO:0000256" key="4">
    <source>
        <dbReference type="SAM" id="Phobius"/>
    </source>
</evidence>
<proteinExistence type="predicted"/>
<keyword evidence="4" id="KW-1133">Transmembrane helix</keyword>
<dbReference type="InterPro" id="IPR009057">
    <property type="entry name" value="Homeodomain-like_sf"/>
</dbReference>
<evidence type="ECO:0000256" key="3">
    <source>
        <dbReference type="ARBA" id="ARBA00023163"/>
    </source>
</evidence>
<evidence type="ECO:0000256" key="1">
    <source>
        <dbReference type="ARBA" id="ARBA00023015"/>
    </source>
</evidence>
<comment type="caution">
    <text evidence="6">The sequence shown here is derived from an EMBL/GenBank/DDBJ whole genome shotgun (WGS) entry which is preliminary data.</text>
</comment>
<gene>
    <name evidence="6" type="ORF">DU428_12545</name>
</gene>
<evidence type="ECO:0000256" key="2">
    <source>
        <dbReference type="ARBA" id="ARBA00023125"/>
    </source>
</evidence>
<dbReference type="SMART" id="SM00342">
    <property type="entry name" value="HTH_ARAC"/>
    <property type="match status" value="1"/>
</dbReference>
<dbReference type="Gene3D" id="1.10.10.60">
    <property type="entry name" value="Homeodomain-like"/>
    <property type="match status" value="1"/>
</dbReference>
<dbReference type="InterPro" id="IPR018060">
    <property type="entry name" value="HTH_AraC"/>
</dbReference>
<dbReference type="InterPro" id="IPR011990">
    <property type="entry name" value="TPR-like_helical_dom_sf"/>
</dbReference>
<keyword evidence="1" id="KW-0805">Transcription regulation</keyword>
<dbReference type="AlphaFoldDB" id="A0A368P3S2"/>
<protein>
    <submittedName>
        <fullName evidence="6">Helix-turn-helix domain-containing protein</fullName>
    </submittedName>
</protein>
<keyword evidence="4" id="KW-0812">Transmembrane</keyword>
<feature type="transmembrane region" description="Helical" evidence="4">
    <location>
        <begin position="346"/>
        <end position="364"/>
    </location>
</feature>
<organism evidence="6 7">
    <name type="scientific">Oceanihabitans sediminis</name>
    <dbReference type="NCBI Taxonomy" id="1812012"/>
    <lineage>
        <taxon>Bacteria</taxon>
        <taxon>Pseudomonadati</taxon>
        <taxon>Bacteroidota</taxon>
        <taxon>Flavobacteriia</taxon>
        <taxon>Flavobacteriales</taxon>
        <taxon>Flavobacteriaceae</taxon>
        <taxon>Oceanihabitans</taxon>
    </lineage>
</organism>
<dbReference type="GO" id="GO:0043565">
    <property type="term" value="F:sequence-specific DNA binding"/>
    <property type="evidence" value="ECO:0007669"/>
    <property type="project" value="InterPro"/>
</dbReference>
<dbReference type="Pfam" id="PF12833">
    <property type="entry name" value="HTH_18"/>
    <property type="match status" value="1"/>
</dbReference>
<dbReference type="RefSeq" id="WP_113966738.1">
    <property type="nucleotide sequence ID" value="NZ_QNRP01000009.1"/>
</dbReference>
<name>A0A368P3S2_9FLAO</name>
<keyword evidence="2" id="KW-0238">DNA-binding</keyword>
<dbReference type="PROSITE" id="PS01124">
    <property type="entry name" value="HTH_ARAC_FAMILY_2"/>
    <property type="match status" value="1"/>
</dbReference>
<dbReference type="OrthoDB" id="5295174at2"/>
<keyword evidence="3" id="KW-0804">Transcription</keyword>
<dbReference type="SUPFAM" id="SSF46689">
    <property type="entry name" value="Homeodomain-like"/>
    <property type="match status" value="1"/>
</dbReference>
<keyword evidence="4" id="KW-0472">Membrane</keyword>
<feature type="domain" description="HTH araC/xylS-type" evidence="5">
    <location>
        <begin position="411"/>
        <end position="503"/>
    </location>
</feature>
<keyword evidence="7" id="KW-1185">Reference proteome</keyword>
<dbReference type="GO" id="GO:0003700">
    <property type="term" value="F:DNA-binding transcription factor activity"/>
    <property type="evidence" value="ECO:0007669"/>
    <property type="project" value="InterPro"/>
</dbReference>
<dbReference type="Gene3D" id="1.25.40.10">
    <property type="entry name" value="Tetratricopeptide repeat domain"/>
    <property type="match status" value="2"/>
</dbReference>
<evidence type="ECO:0000259" key="5">
    <source>
        <dbReference type="PROSITE" id="PS01124"/>
    </source>
</evidence>
<evidence type="ECO:0000313" key="6">
    <source>
        <dbReference type="EMBL" id="RCU56409.1"/>
    </source>
</evidence>
<reference evidence="6 7" key="1">
    <citation type="submission" date="2018-07" db="EMBL/GenBank/DDBJ databases">
        <title>Oceanihabitans testaceum sp. nov., isolated from marine sediment.</title>
        <authorList>
            <person name="Li C.-M."/>
        </authorList>
    </citation>
    <scope>NUCLEOTIDE SEQUENCE [LARGE SCALE GENOMIC DNA]</scope>
    <source>
        <strain evidence="6 7">S9-10</strain>
    </source>
</reference>
<sequence length="506" mass="58212">MLQKPFNLCYERWIFLFFYFLLFSSNIVSQNDIAVKAFDSVFYHVAVNVSSSNPIKAMHLADSLYTYSANGKQKLRSVMLKADILEKQEKRGEAIKQAIKALQIAKDEDDYVFQARIYGFLSTQYRTVGFLDKGKESIRNGVAISSKISDKDEVTKYKAMADQELAEYALDEKDFERAIEHIRLAMLSYEQEGNESFRHFLIGNSEEMLGRAYLGLNNPSRALQHFSKANIDINKAEAGNTLWAALIYQGYSAALLKTKKLDSAKIYLKKALSIAENGNHSSLKQRVYETTSDYYKQLNILDSFSKYDSKYNAITKENNTKRKAMVNDAYQTLQEYTKSEFSKDTIYKILALVIICFIGLVLYFKRKNLFGTTEDGIDGIEDKTNDLNLSPKTENEILDKLGEFEASNDFLDKNISMSVLIGRLHTNTKYLRYILKKYKDKDYNNYINELRINYIVEKLKTNPAYLNYKISYLADESGFSSHSKFSAEFKKITNFTPSDYIEVLKG</sequence>
<dbReference type="EMBL" id="QPIG01000006">
    <property type="protein sequence ID" value="RCU56409.1"/>
    <property type="molecule type" value="Genomic_DNA"/>
</dbReference>
<accession>A0A368P3S2</accession>
<dbReference type="SUPFAM" id="SSF48452">
    <property type="entry name" value="TPR-like"/>
    <property type="match status" value="1"/>
</dbReference>
<evidence type="ECO:0000313" key="7">
    <source>
        <dbReference type="Proteomes" id="UP000252249"/>
    </source>
</evidence>
<dbReference type="PANTHER" id="PTHR43280:SF2">
    <property type="entry name" value="HTH-TYPE TRANSCRIPTIONAL REGULATOR EXSA"/>
    <property type="match status" value="1"/>
</dbReference>